<feature type="region of interest" description="LT domain" evidence="8">
    <location>
        <begin position="266"/>
        <end position="477"/>
    </location>
</feature>
<dbReference type="InterPro" id="IPR023703">
    <property type="entry name" value="MltF"/>
</dbReference>
<evidence type="ECO:0000313" key="10">
    <source>
        <dbReference type="EMBL" id="AJD47241.1"/>
    </source>
</evidence>
<dbReference type="HOGENOM" id="CLU_027494_0_1_6"/>
<dbReference type="CDD" id="cd01009">
    <property type="entry name" value="PBP2_YfhD_N"/>
    <property type="match status" value="1"/>
</dbReference>
<evidence type="ECO:0000256" key="4">
    <source>
        <dbReference type="ARBA" id="ARBA00023136"/>
    </source>
</evidence>
<dbReference type="CDD" id="cd13403">
    <property type="entry name" value="MLTF-like"/>
    <property type="match status" value="1"/>
</dbReference>
<keyword evidence="4 8" id="KW-0472">Membrane</keyword>
<comment type="similarity">
    <text evidence="2">Belongs to the bacterial solute-binding protein 3 family.</text>
</comment>
<sequence length="477" mass="53207" precursor="true">MSALKKQIRHLLVPAAILTAVAATTAMKPAPSALERIQARGELVVVTRVSPTTYYEDQYGYTGLEYELAEDFAKELGVDLQIVEADTLDEVFDALRDGRADLAAAGLTITPQRKLEFDFSTGYQAVQEKIIYRMGEPRPRNVSELAGKRIVVLEGSSHAEQLALLQQEVPFLDVEELPGASAEQLLALVHDGRADYTMVDSNAYAIHRTLFPELVSAFDASEAQFGWAFQRETHPQLYHAAQRYLNRVKADGTVAALEQRFYSHAERFNLYAARSFMRHLDNRLPDYTAAFQQAGEDSGFDWRLLAAVGYQESMWDPRAVSPTGVRGLMMLTQHTANEMGVGDREDPFESIRAGAAYLRKLHDRMPARIPEPDRTWMAIAAYNVGIGHLEDARVLTQRQGGDPDLWADVRGRLPLLRQPQHYQHARHGYASGGGQAVVYVRAIRGYYDTLVWATNTQRHGNMMLAMAQPAAEASGNL</sequence>
<dbReference type="STRING" id="391936.S7S_04095"/>
<dbReference type="InterPro" id="IPR000189">
    <property type="entry name" value="Transglyc_AS"/>
</dbReference>
<feature type="signal peptide" evidence="8">
    <location>
        <begin position="1"/>
        <end position="22"/>
    </location>
</feature>
<dbReference type="InterPro" id="IPR023346">
    <property type="entry name" value="Lysozyme-like_dom_sf"/>
</dbReference>
<dbReference type="GO" id="GO:0071555">
    <property type="term" value="P:cell wall organization"/>
    <property type="evidence" value="ECO:0007669"/>
    <property type="project" value="UniProtKB-KW"/>
</dbReference>
<comment type="subcellular location">
    <subcellularLocation>
        <location evidence="8">Cell outer membrane</location>
        <topology evidence="8">Peripheral membrane protein</topology>
    </subcellularLocation>
    <text evidence="8">Attached to the inner leaflet of the outer membrane.</text>
</comment>
<keyword evidence="6 8" id="KW-0456">Lyase</keyword>
<dbReference type="Gene3D" id="3.40.190.10">
    <property type="entry name" value="Periplasmic binding protein-like II"/>
    <property type="match status" value="2"/>
</dbReference>
<dbReference type="OrthoDB" id="9815002at2"/>
<dbReference type="RefSeq" id="WP_008738029.1">
    <property type="nucleotide sequence ID" value="NZ_CP004387.1"/>
</dbReference>
<comment type="catalytic activity">
    <reaction evidence="8">
        <text>Exolytic cleavage of the (1-&gt;4)-beta-glycosidic linkage between N-acetylmuramic acid (MurNAc) and N-acetylglucosamine (GlcNAc) residues in peptidoglycan, from either the reducing or the non-reducing ends of the peptidoglycan chains, with concomitant formation of a 1,6-anhydrobond in the MurNAc residue.</text>
        <dbReference type="EC" id="4.2.2.n1"/>
    </reaction>
</comment>
<dbReference type="SUPFAM" id="SSF53955">
    <property type="entry name" value="Lysozyme-like"/>
    <property type="match status" value="1"/>
</dbReference>
<keyword evidence="7 8" id="KW-0961">Cell wall biogenesis/degradation</keyword>
<dbReference type="PANTHER" id="PTHR35936:SF32">
    <property type="entry name" value="MEMBRANE-BOUND LYTIC MUREIN TRANSGLYCOSYLASE F"/>
    <property type="match status" value="1"/>
</dbReference>
<dbReference type="PANTHER" id="PTHR35936">
    <property type="entry name" value="MEMBRANE-BOUND LYTIC MUREIN TRANSGLYCOSYLASE F"/>
    <property type="match status" value="1"/>
</dbReference>
<feature type="domain" description="Solute-binding protein family 3/N-terminal" evidence="9">
    <location>
        <begin position="42"/>
        <end position="265"/>
    </location>
</feature>
<dbReference type="KEGG" id="apac:S7S_04095"/>
<dbReference type="GO" id="GO:0008933">
    <property type="term" value="F:peptidoglycan lytic transglycosylase activity"/>
    <property type="evidence" value="ECO:0007669"/>
    <property type="project" value="UniProtKB-UniRule"/>
</dbReference>
<dbReference type="GO" id="GO:0009253">
    <property type="term" value="P:peptidoglycan catabolic process"/>
    <property type="evidence" value="ECO:0007669"/>
    <property type="project" value="TreeGrafter"/>
</dbReference>
<dbReference type="HAMAP" id="MF_02016">
    <property type="entry name" value="MltF"/>
    <property type="match status" value="1"/>
</dbReference>
<evidence type="ECO:0000256" key="2">
    <source>
        <dbReference type="ARBA" id="ARBA00010333"/>
    </source>
</evidence>
<organism evidence="10 11">
    <name type="scientific">Isoalcanivorax pacificus W11-5</name>
    <dbReference type="NCBI Taxonomy" id="391936"/>
    <lineage>
        <taxon>Bacteria</taxon>
        <taxon>Pseudomonadati</taxon>
        <taxon>Pseudomonadota</taxon>
        <taxon>Gammaproteobacteria</taxon>
        <taxon>Oceanospirillales</taxon>
        <taxon>Alcanivoracaceae</taxon>
        <taxon>Isoalcanivorax</taxon>
    </lineage>
</organism>
<evidence type="ECO:0000256" key="8">
    <source>
        <dbReference type="HAMAP-Rule" id="MF_02016"/>
    </source>
</evidence>
<dbReference type="GO" id="GO:0016998">
    <property type="term" value="P:cell wall macromolecule catabolic process"/>
    <property type="evidence" value="ECO:0007669"/>
    <property type="project" value="UniProtKB-UniRule"/>
</dbReference>
<reference evidence="10 11" key="1">
    <citation type="journal article" date="2012" name="J. Bacteriol.">
        <title>Genome sequence of an alkane-degrading bacterium, Alcanivorax pacificus type strain W11-5, isolated from deep sea sediment.</title>
        <authorList>
            <person name="Lai Q."/>
            <person name="Shao Z."/>
        </authorList>
    </citation>
    <scope>NUCLEOTIDE SEQUENCE [LARGE SCALE GENOMIC DNA]</scope>
    <source>
        <strain evidence="10 11">W11-5</strain>
    </source>
</reference>
<dbReference type="InterPro" id="IPR001638">
    <property type="entry name" value="Solute-binding_3/MltF_N"/>
</dbReference>
<protein>
    <recommendedName>
        <fullName evidence="8">Membrane-bound lytic murein transglycosylase F</fullName>
        <ecNumber evidence="8">4.2.2.n1</ecNumber>
    </recommendedName>
    <alternativeName>
        <fullName evidence="8">Murein lyase F</fullName>
    </alternativeName>
</protein>
<dbReference type="NCBIfam" id="NF008112">
    <property type="entry name" value="PRK10859.1"/>
    <property type="match status" value="1"/>
</dbReference>
<proteinExistence type="inferred from homology"/>
<dbReference type="Proteomes" id="UP000006764">
    <property type="component" value="Chromosome"/>
</dbReference>
<dbReference type="Gene3D" id="1.10.530.10">
    <property type="match status" value="1"/>
</dbReference>
<comment type="similarity">
    <text evidence="8">In the N-terminal section; belongs to the bacterial solute-binding protein 3 family.</text>
</comment>
<dbReference type="Pfam" id="PF00497">
    <property type="entry name" value="SBP_bac_3"/>
    <property type="match status" value="1"/>
</dbReference>
<evidence type="ECO:0000256" key="1">
    <source>
        <dbReference type="ARBA" id="ARBA00007734"/>
    </source>
</evidence>
<accession>A0A0B4XJL4</accession>
<comment type="caution">
    <text evidence="8">Lacks conserved residue(s) required for the propagation of feature annotation.</text>
</comment>
<evidence type="ECO:0000256" key="7">
    <source>
        <dbReference type="ARBA" id="ARBA00023316"/>
    </source>
</evidence>
<dbReference type="Pfam" id="PF01464">
    <property type="entry name" value="SLT"/>
    <property type="match status" value="1"/>
</dbReference>
<dbReference type="SMART" id="SM00062">
    <property type="entry name" value="PBPb"/>
    <property type="match status" value="1"/>
</dbReference>
<dbReference type="InterPro" id="IPR008258">
    <property type="entry name" value="Transglycosylase_SLT_dom_1"/>
</dbReference>
<dbReference type="GO" id="GO:0009279">
    <property type="term" value="C:cell outer membrane"/>
    <property type="evidence" value="ECO:0007669"/>
    <property type="project" value="UniProtKB-SubCell"/>
</dbReference>
<feature type="active site" evidence="8">
    <location>
        <position position="312"/>
    </location>
</feature>
<dbReference type="EC" id="4.2.2.n1" evidence="8"/>
<dbReference type="SUPFAM" id="SSF53850">
    <property type="entry name" value="Periplasmic binding protein-like II"/>
    <property type="match status" value="1"/>
</dbReference>
<dbReference type="AlphaFoldDB" id="A0A0B4XJL4"/>
<evidence type="ECO:0000256" key="5">
    <source>
        <dbReference type="ARBA" id="ARBA00023237"/>
    </source>
</evidence>
<keyword evidence="11" id="KW-1185">Reference proteome</keyword>
<evidence type="ECO:0000256" key="6">
    <source>
        <dbReference type="ARBA" id="ARBA00023239"/>
    </source>
</evidence>
<name>A0A0B4XJL4_9GAMM</name>
<keyword evidence="3 8" id="KW-0732">Signal</keyword>
<dbReference type="PROSITE" id="PS00922">
    <property type="entry name" value="TRANSGLYCOSYLASE"/>
    <property type="match status" value="1"/>
</dbReference>
<evidence type="ECO:0000313" key="11">
    <source>
        <dbReference type="Proteomes" id="UP000006764"/>
    </source>
</evidence>
<keyword evidence="5 8" id="KW-0998">Cell outer membrane</keyword>
<dbReference type="EMBL" id="CP004387">
    <property type="protein sequence ID" value="AJD47241.1"/>
    <property type="molecule type" value="Genomic_DNA"/>
</dbReference>
<evidence type="ECO:0000259" key="9">
    <source>
        <dbReference type="SMART" id="SM00062"/>
    </source>
</evidence>
<evidence type="ECO:0000256" key="3">
    <source>
        <dbReference type="ARBA" id="ARBA00022729"/>
    </source>
</evidence>
<gene>
    <name evidence="8" type="primary">mltF</name>
    <name evidence="10" type="ORF">S7S_04095</name>
</gene>
<feature type="chain" id="PRO_5008984829" description="Membrane-bound lytic murein transglycosylase F" evidence="8">
    <location>
        <begin position="23"/>
        <end position="477"/>
    </location>
</feature>
<comment type="similarity">
    <text evidence="8">In the C-terminal section; belongs to the transglycosylase Slt family.</text>
</comment>
<comment type="domain">
    <text evidence="8">The N-terminal domain does not have lytic activity and probably modulates enzymatic activity. The C-terminal domain is the catalytic active domain.</text>
</comment>
<comment type="similarity">
    <text evidence="1">Belongs to the transglycosylase Slt family.</text>
</comment>
<comment type="function">
    <text evidence="8">Murein-degrading enzyme that degrades murein glycan strands and insoluble, high-molecular weight murein sacculi, with the concomitant formation of a 1,6-anhydromuramoyl product. Lytic transglycosylases (LTs) play an integral role in the metabolism of the peptidoglycan (PG) sacculus. Their lytic action creates space within the PG sacculus to allow for its expansion as well as for the insertion of various structures such as secretion systems and flagella.</text>
</comment>